<keyword evidence="11" id="KW-1185">Reference proteome</keyword>
<dbReference type="InterPro" id="IPR000620">
    <property type="entry name" value="EamA_dom"/>
</dbReference>
<feature type="transmembrane region" description="Helical" evidence="8">
    <location>
        <begin position="178"/>
        <end position="197"/>
    </location>
</feature>
<evidence type="ECO:0000256" key="4">
    <source>
        <dbReference type="ARBA" id="ARBA00022692"/>
    </source>
</evidence>
<dbReference type="InterPro" id="IPR051258">
    <property type="entry name" value="Diverse_Substrate_Transporter"/>
</dbReference>
<dbReference type="Proteomes" id="UP001500653">
    <property type="component" value="Unassembled WGS sequence"/>
</dbReference>
<sequence length="339" mass="34736">MTTTGPAQQAGGDAAPAPPTTSPSITLRPHTGRGVLLLLVASLCFGSSGVIGKPAMTAGLGPEQVAAARIGIAALVMLTCIALLRPSLLRVRRGQWRLLVAYGLLGVAGVQLLYFVAASRIPVGVAILLEFTSPVLVALWVRFVRRVRLPWPMWLGIALALTGLAMVAQIGTGLTLDAIGLLAGAGAALCSAAYFLLGERGVADQHPLGMVTWGMTVGAVAVCVVAPPWTWPGDVVTASAQLGPWQPPVWVLLIAVALLSTVLAYSAGTASLRHLPAAAASVLALMEPLIATGLAWLLLGEALTWLQVLGAAILLGGAALVQLTSPKKQPVGEPLPVAD</sequence>
<keyword evidence="4 8" id="KW-0812">Transmembrane</keyword>
<comment type="subcellular location">
    <subcellularLocation>
        <location evidence="1">Cell membrane</location>
        <topology evidence="1">Multi-pass membrane protein</topology>
    </subcellularLocation>
</comment>
<dbReference type="RefSeq" id="WP_253861895.1">
    <property type="nucleotide sequence ID" value="NZ_BAAALN010000001.1"/>
</dbReference>
<protein>
    <submittedName>
        <fullName evidence="10">EamA family transporter</fullName>
    </submittedName>
</protein>
<keyword evidence="5 8" id="KW-1133">Transmembrane helix</keyword>
<feature type="transmembrane region" description="Helical" evidence="8">
    <location>
        <begin position="34"/>
        <end position="52"/>
    </location>
</feature>
<feature type="transmembrane region" description="Helical" evidence="8">
    <location>
        <begin position="64"/>
        <end position="84"/>
    </location>
</feature>
<evidence type="ECO:0000313" key="11">
    <source>
        <dbReference type="Proteomes" id="UP001500653"/>
    </source>
</evidence>
<feature type="transmembrane region" description="Helical" evidence="8">
    <location>
        <begin position="96"/>
        <end position="117"/>
    </location>
</feature>
<evidence type="ECO:0000256" key="6">
    <source>
        <dbReference type="ARBA" id="ARBA00023136"/>
    </source>
</evidence>
<feature type="transmembrane region" description="Helical" evidence="8">
    <location>
        <begin position="249"/>
        <end position="268"/>
    </location>
</feature>
<feature type="transmembrane region" description="Helical" evidence="8">
    <location>
        <begin position="153"/>
        <end position="172"/>
    </location>
</feature>
<dbReference type="Pfam" id="PF00892">
    <property type="entry name" value="EamA"/>
    <property type="match status" value="2"/>
</dbReference>
<name>A0ABP4GGE3_9PSEU</name>
<evidence type="ECO:0000256" key="8">
    <source>
        <dbReference type="SAM" id="Phobius"/>
    </source>
</evidence>
<evidence type="ECO:0000256" key="1">
    <source>
        <dbReference type="ARBA" id="ARBA00004651"/>
    </source>
</evidence>
<dbReference type="PANTHER" id="PTHR42920">
    <property type="entry name" value="OS03G0707200 PROTEIN-RELATED"/>
    <property type="match status" value="1"/>
</dbReference>
<dbReference type="InterPro" id="IPR037185">
    <property type="entry name" value="EmrE-like"/>
</dbReference>
<evidence type="ECO:0000256" key="2">
    <source>
        <dbReference type="ARBA" id="ARBA00007362"/>
    </source>
</evidence>
<evidence type="ECO:0000256" key="7">
    <source>
        <dbReference type="SAM" id="MobiDB-lite"/>
    </source>
</evidence>
<feature type="domain" description="EamA" evidence="9">
    <location>
        <begin position="33"/>
        <end position="167"/>
    </location>
</feature>
<feature type="transmembrane region" description="Helical" evidence="8">
    <location>
        <begin position="209"/>
        <end position="229"/>
    </location>
</feature>
<organism evidence="10 11">
    <name type="scientific">Prauserella halophila</name>
    <dbReference type="NCBI Taxonomy" id="185641"/>
    <lineage>
        <taxon>Bacteria</taxon>
        <taxon>Bacillati</taxon>
        <taxon>Actinomycetota</taxon>
        <taxon>Actinomycetes</taxon>
        <taxon>Pseudonocardiales</taxon>
        <taxon>Pseudonocardiaceae</taxon>
        <taxon>Prauserella</taxon>
    </lineage>
</organism>
<comment type="caution">
    <text evidence="10">The sequence shown here is derived from an EMBL/GenBank/DDBJ whole genome shotgun (WGS) entry which is preliminary data.</text>
</comment>
<proteinExistence type="inferred from homology"/>
<evidence type="ECO:0000256" key="5">
    <source>
        <dbReference type="ARBA" id="ARBA00022989"/>
    </source>
</evidence>
<feature type="transmembrane region" description="Helical" evidence="8">
    <location>
        <begin position="123"/>
        <end position="141"/>
    </location>
</feature>
<keyword evidence="6 8" id="KW-0472">Membrane</keyword>
<keyword evidence="3" id="KW-1003">Cell membrane</keyword>
<comment type="similarity">
    <text evidence="2">Belongs to the EamA transporter family.</text>
</comment>
<evidence type="ECO:0000313" key="10">
    <source>
        <dbReference type="EMBL" id="GAA1224507.1"/>
    </source>
</evidence>
<feature type="domain" description="EamA" evidence="9">
    <location>
        <begin position="179"/>
        <end position="321"/>
    </location>
</feature>
<feature type="transmembrane region" description="Helical" evidence="8">
    <location>
        <begin position="275"/>
        <end position="299"/>
    </location>
</feature>
<accession>A0ABP4GGE3</accession>
<dbReference type="SUPFAM" id="SSF103481">
    <property type="entry name" value="Multidrug resistance efflux transporter EmrE"/>
    <property type="match status" value="2"/>
</dbReference>
<gene>
    <name evidence="10" type="ORF">GCM10009676_02590</name>
</gene>
<feature type="region of interest" description="Disordered" evidence="7">
    <location>
        <begin position="1"/>
        <end position="25"/>
    </location>
</feature>
<evidence type="ECO:0000256" key="3">
    <source>
        <dbReference type="ARBA" id="ARBA00022475"/>
    </source>
</evidence>
<feature type="compositionally biased region" description="Low complexity" evidence="7">
    <location>
        <begin position="1"/>
        <end position="15"/>
    </location>
</feature>
<dbReference type="Gene3D" id="1.10.3730.20">
    <property type="match status" value="1"/>
</dbReference>
<feature type="transmembrane region" description="Helical" evidence="8">
    <location>
        <begin position="305"/>
        <end position="323"/>
    </location>
</feature>
<evidence type="ECO:0000259" key="9">
    <source>
        <dbReference type="Pfam" id="PF00892"/>
    </source>
</evidence>
<dbReference type="PANTHER" id="PTHR42920:SF5">
    <property type="entry name" value="EAMA DOMAIN-CONTAINING PROTEIN"/>
    <property type="match status" value="1"/>
</dbReference>
<dbReference type="EMBL" id="BAAALN010000001">
    <property type="protein sequence ID" value="GAA1224507.1"/>
    <property type="molecule type" value="Genomic_DNA"/>
</dbReference>
<reference evidence="11" key="1">
    <citation type="journal article" date="2019" name="Int. J. Syst. Evol. Microbiol.">
        <title>The Global Catalogue of Microorganisms (GCM) 10K type strain sequencing project: providing services to taxonomists for standard genome sequencing and annotation.</title>
        <authorList>
            <consortium name="The Broad Institute Genomics Platform"/>
            <consortium name="The Broad Institute Genome Sequencing Center for Infectious Disease"/>
            <person name="Wu L."/>
            <person name="Ma J."/>
        </authorList>
    </citation>
    <scope>NUCLEOTIDE SEQUENCE [LARGE SCALE GENOMIC DNA]</scope>
    <source>
        <strain evidence="11">JCM 13023</strain>
    </source>
</reference>